<evidence type="ECO:0000313" key="2">
    <source>
        <dbReference type="EnsemblMetazoa" id="ACOM028979-PA.1"/>
    </source>
</evidence>
<dbReference type="EnsemblMetazoa" id="ACOM028979-RA">
    <property type="protein sequence ID" value="ACOM028979-PA.1"/>
    <property type="gene ID" value="ACOM028979"/>
</dbReference>
<name>A0A8W7PBJ7_ANOCL</name>
<sequence>MVSRMVSAPVPKPHRYGTSRGGATECGGIARVLSTNGMTRPTPRRRHLPLLIVACGPTSGSRWRVLPRRFCEPDRDELPVRCCPRSRVPRYPRSCSPSEVDELEADRRRCGEVTLPPTLTLRLERRLGRRVAEPFWCSVLNPFITSRTSTSSGASSMRMLGPRSARASSSVCRSCESITRDSKPSMRLISRSYRLRSSSVPPAAGRGRSVCSSSSTSSGGDGTRSPPASRCRRRRLRCLAEDVGQRIARGGELLPHQGRAGAPVAARRAATAFRHRVRAAGADDTVGPIDLHHQLAASAVEQLYLGEAVRNAHPAGRARAADPLAKRPAKNSLTGFAWSLGGGRHAESESDVRRPLQLPQRASPFADVCGCSSTCPVVVVVVVIVKDSTIPRKCIEVKGMDTSKAHGDHVLCVSTNGGEGEHGKVEDITRKRY</sequence>
<feature type="region of interest" description="Disordered" evidence="1">
    <location>
        <begin position="186"/>
        <end position="231"/>
    </location>
</feature>
<accession>A0A8W7PBJ7</accession>
<reference evidence="2" key="1">
    <citation type="submission" date="2022-08" db="UniProtKB">
        <authorList>
            <consortium name="EnsemblMetazoa"/>
        </authorList>
    </citation>
    <scope>IDENTIFICATION</scope>
</reference>
<dbReference type="AlphaFoldDB" id="A0A8W7PBJ7"/>
<dbReference type="Proteomes" id="UP000075882">
    <property type="component" value="Unassembled WGS sequence"/>
</dbReference>
<proteinExistence type="predicted"/>
<organism evidence="2">
    <name type="scientific">Anopheles coluzzii</name>
    <name type="common">African malaria mosquito</name>
    <dbReference type="NCBI Taxonomy" id="1518534"/>
    <lineage>
        <taxon>Eukaryota</taxon>
        <taxon>Metazoa</taxon>
        <taxon>Ecdysozoa</taxon>
        <taxon>Arthropoda</taxon>
        <taxon>Hexapoda</taxon>
        <taxon>Insecta</taxon>
        <taxon>Pterygota</taxon>
        <taxon>Neoptera</taxon>
        <taxon>Endopterygota</taxon>
        <taxon>Diptera</taxon>
        <taxon>Nematocera</taxon>
        <taxon>Culicoidea</taxon>
        <taxon>Culicidae</taxon>
        <taxon>Anophelinae</taxon>
        <taxon>Anopheles</taxon>
    </lineage>
</organism>
<evidence type="ECO:0000256" key="1">
    <source>
        <dbReference type="SAM" id="MobiDB-lite"/>
    </source>
</evidence>
<feature type="region of interest" description="Disordered" evidence="1">
    <location>
        <begin position="1"/>
        <end position="21"/>
    </location>
</feature>
<feature type="compositionally biased region" description="Low complexity" evidence="1">
    <location>
        <begin position="186"/>
        <end position="229"/>
    </location>
</feature>
<protein>
    <submittedName>
        <fullName evidence="2">Uncharacterized protein</fullName>
    </submittedName>
</protein>